<comment type="caution">
    <text evidence="2">The sequence shown here is derived from an EMBL/GenBank/DDBJ whole genome shotgun (WGS) entry which is preliminary data.</text>
</comment>
<dbReference type="PANTHER" id="PTHR13490">
    <property type="entry name" value="MITOCHONDRIAL 28S RIBOSOMAL PROTEIN S28"/>
    <property type="match status" value="1"/>
</dbReference>
<sequence length="333" mass="38486">MSAIVNLRVFRNFQQFVSFRPISNYPTSLNKNIGVQNVEDDDFRVLELGPNKSNNMRGNRRKTAYKKTPVHPPRSNKMPVDQDWPSVWPVARVFHPASVPLPLHQGWVEPGTTPPGKFANAELMKIPNFLHLTPPAIQRQCEALKKFCTEWPKELNTDEKIDHHFPIQITTSDYLHSSPTIRDARARIVTLQVKLSTLHLNSHAKDKLLRLVKERYDPVNDILTIVSERCPLRKQNIDYAIYLLNVLVSESWKTEPWENEKSEADMEKYVWEGSQSQRTLQQLLERMPDKATDLPEVIEQYSVNVTRFHNEGEDTENVNAYKESVIKLLGLNA</sequence>
<accession>A0A164KWF7</accession>
<dbReference type="PANTHER" id="PTHR13490:SF0">
    <property type="entry name" value="SMALL RIBOSOMAL SUBUNIT PROTEIN MS35"/>
    <property type="match status" value="1"/>
</dbReference>
<name>A0A164KWF7_9CRUS</name>
<dbReference type="Pfam" id="PF10213">
    <property type="entry name" value="MRP-S28"/>
    <property type="match status" value="1"/>
</dbReference>
<dbReference type="InterPro" id="IPR019349">
    <property type="entry name" value="Ribosomal_mS35_mit"/>
</dbReference>
<dbReference type="STRING" id="35525.A0A164KWF7"/>
<evidence type="ECO:0000313" key="3">
    <source>
        <dbReference type="Proteomes" id="UP000076858"/>
    </source>
</evidence>
<dbReference type="EMBL" id="LRGB01003257">
    <property type="protein sequence ID" value="KZS03590.1"/>
    <property type="molecule type" value="Genomic_DNA"/>
</dbReference>
<organism evidence="2 3">
    <name type="scientific">Daphnia magna</name>
    <dbReference type="NCBI Taxonomy" id="35525"/>
    <lineage>
        <taxon>Eukaryota</taxon>
        <taxon>Metazoa</taxon>
        <taxon>Ecdysozoa</taxon>
        <taxon>Arthropoda</taxon>
        <taxon>Crustacea</taxon>
        <taxon>Branchiopoda</taxon>
        <taxon>Diplostraca</taxon>
        <taxon>Cladocera</taxon>
        <taxon>Anomopoda</taxon>
        <taxon>Daphniidae</taxon>
        <taxon>Daphnia</taxon>
    </lineage>
</organism>
<keyword evidence="3" id="KW-1185">Reference proteome</keyword>
<dbReference type="AlphaFoldDB" id="A0A164KWF7"/>
<reference evidence="2 3" key="1">
    <citation type="submission" date="2016-03" db="EMBL/GenBank/DDBJ databases">
        <title>EvidentialGene: Evidence-directed Construction of Genes on Genomes.</title>
        <authorList>
            <person name="Gilbert D.G."/>
            <person name="Choi J.-H."/>
            <person name="Mockaitis K."/>
            <person name="Colbourne J."/>
            <person name="Pfrender M."/>
        </authorList>
    </citation>
    <scope>NUCLEOTIDE SEQUENCE [LARGE SCALE GENOMIC DNA]</scope>
    <source>
        <strain evidence="2 3">Xinb3</strain>
        <tissue evidence="2">Complete organism</tissue>
    </source>
</reference>
<keyword evidence="2" id="KW-0687">Ribonucleoprotein</keyword>
<keyword evidence="2" id="KW-0689">Ribosomal protein</keyword>
<gene>
    <name evidence="2" type="ORF">APZ42_033773</name>
</gene>
<proteinExistence type="predicted"/>
<dbReference type="OrthoDB" id="283424at2759"/>
<dbReference type="GO" id="GO:0005763">
    <property type="term" value="C:mitochondrial small ribosomal subunit"/>
    <property type="evidence" value="ECO:0007669"/>
    <property type="project" value="TreeGrafter"/>
</dbReference>
<dbReference type="Proteomes" id="UP000076858">
    <property type="component" value="Unassembled WGS sequence"/>
</dbReference>
<evidence type="ECO:0000259" key="1">
    <source>
        <dbReference type="Pfam" id="PF10213"/>
    </source>
</evidence>
<protein>
    <submittedName>
        <fullName evidence="2">28S ribosomal protein S35, mitochondrial</fullName>
    </submittedName>
</protein>
<dbReference type="GO" id="GO:0003735">
    <property type="term" value="F:structural constituent of ribosome"/>
    <property type="evidence" value="ECO:0007669"/>
    <property type="project" value="InterPro"/>
</dbReference>
<evidence type="ECO:0000313" key="2">
    <source>
        <dbReference type="EMBL" id="KZS03590.1"/>
    </source>
</evidence>
<feature type="domain" description="Small ribosomal subunit protein mS35 mitochondrial conserved" evidence="1">
    <location>
        <begin position="183"/>
        <end position="253"/>
    </location>
</feature>
<dbReference type="GO" id="GO:0032543">
    <property type="term" value="P:mitochondrial translation"/>
    <property type="evidence" value="ECO:0007669"/>
    <property type="project" value="InterPro"/>
</dbReference>
<dbReference type="InterPro" id="IPR039848">
    <property type="entry name" value="Ribosomal_mS35_mt"/>
</dbReference>